<feature type="binding site" evidence="7">
    <location>
        <position position="170"/>
    </location>
    <ligand>
        <name>Zn(2+)</name>
        <dbReference type="ChEBI" id="CHEBI:29105"/>
        <label>2</label>
    </ligand>
</feature>
<dbReference type="Pfam" id="PF00753">
    <property type="entry name" value="Lactamase_B"/>
    <property type="match status" value="1"/>
</dbReference>
<sequence length="258" mass="28238">MLHIQPLPAFNDNYIWKLSHDEQVGAYVVDPGDAQVVLDALTATNTPLLGILITHHHYDHTDGVARLVETYDVPVYGPKESPFAGITHPLSSGDTLAVFDATFTVQTVPGHTLDHIAYFTQDTSAPVVFSGDTLFLAGCGRLFEGSPAQMLEAMDWFKSLPDHTKVYCTHEYSLANLAFAAAVEPNNAAVKTALQRCTALREQDQPTLPTSIAQEKTINPFMRADKPDVQDAASGYISAPCTTQLEAFTAVREWKNNF</sequence>
<proteinExistence type="inferred from homology"/>
<evidence type="ECO:0000256" key="2">
    <source>
        <dbReference type="ARBA" id="ARBA00004963"/>
    </source>
</evidence>
<feature type="binding site" evidence="7">
    <location>
        <position position="59"/>
    </location>
    <ligand>
        <name>Zn(2+)</name>
        <dbReference type="ChEBI" id="CHEBI:29105"/>
        <label>2</label>
    </ligand>
</feature>
<evidence type="ECO:0000256" key="4">
    <source>
        <dbReference type="ARBA" id="ARBA00022723"/>
    </source>
</evidence>
<dbReference type="SUPFAM" id="SSF56281">
    <property type="entry name" value="Metallo-hydrolase/oxidoreductase"/>
    <property type="match status" value="1"/>
</dbReference>
<dbReference type="InterPro" id="IPR017782">
    <property type="entry name" value="Hydroxyacylglutathione_Hdrlase"/>
</dbReference>
<dbReference type="Proteomes" id="UP000282818">
    <property type="component" value="Unassembled WGS sequence"/>
</dbReference>
<evidence type="ECO:0000313" key="10">
    <source>
        <dbReference type="Proteomes" id="UP000282818"/>
    </source>
</evidence>
<reference evidence="9 10" key="1">
    <citation type="submission" date="2019-01" db="EMBL/GenBank/DDBJ databases">
        <authorList>
            <person name="Chen W.-M."/>
        </authorList>
    </citation>
    <scope>NUCLEOTIDE SEQUENCE [LARGE SCALE GENOMIC DNA]</scope>
    <source>
        <strain evidence="9 10">HPM-16</strain>
    </source>
</reference>
<comment type="pathway">
    <text evidence="2 7">Secondary metabolite metabolism; methylglyoxal degradation; (R)-lactate from methylglyoxal: step 2/2.</text>
</comment>
<dbReference type="EMBL" id="SACQ01000014">
    <property type="protein sequence ID" value="RVU28289.1"/>
    <property type="molecule type" value="Genomic_DNA"/>
</dbReference>
<evidence type="ECO:0000313" key="9">
    <source>
        <dbReference type="EMBL" id="RVU28289.1"/>
    </source>
</evidence>
<feature type="domain" description="Metallo-beta-lactamase" evidence="8">
    <location>
        <begin position="23"/>
        <end position="170"/>
    </location>
</feature>
<dbReference type="AlphaFoldDB" id="A0A437Q1B8"/>
<comment type="cofactor">
    <cofactor evidence="7">
        <name>Zn(2+)</name>
        <dbReference type="ChEBI" id="CHEBI:29105"/>
    </cofactor>
    <text evidence="7">Binds 2 Zn(2+) ions per subunit.</text>
</comment>
<evidence type="ECO:0000259" key="8">
    <source>
        <dbReference type="SMART" id="SM00849"/>
    </source>
</evidence>
<name>A0A437Q1B8_9GAMM</name>
<evidence type="ECO:0000256" key="3">
    <source>
        <dbReference type="ARBA" id="ARBA00006759"/>
    </source>
</evidence>
<comment type="function">
    <text evidence="7">Thiolesterase that catalyzes the hydrolysis of S-D-lactoyl-glutathione to form glutathione and D-lactic acid.</text>
</comment>
<keyword evidence="4 7" id="KW-0479">Metal-binding</keyword>
<comment type="catalytic activity">
    <reaction evidence="1 7">
        <text>an S-(2-hydroxyacyl)glutathione + H2O = a 2-hydroxy carboxylate + glutathione + H(+)</text>
        <dbReference type="Rhea" id="RHEA:21864"/>
        <dbReference type="ChEBI" id="CHEBI:15377"/>
        <dbReference type="ChEBI" id="CHEBI:15378"/>
        <dbReference type="ChEBI" id="CHEBI:57925"/>
        <dbReference type="ChEBI" id="CHEBI:58896"/>
        <dbReference type="ChEBI" id="CHEBI:71261"/>
        <dbReference type="EC" id="3.1.2.6"/>
    </reaction>
</comment>
<keyword evidence="10" id="KW-1185">Reference proteome</keyword>
<dbReference type="UniPathway" id="UPA00619">
    <property type="reaction ID" value="UER00676"/>
</dbReference>
<dbReference type="Gene3D" id="3.60.15.10">
    <property type="entry name" value="Ribonuclease Z/Hydroxyacylglutathione hydrolase-like"/>
    <property type="match status" value="1"/>
</dbReference>
<dbReference type="HAMAP" id="MF_01374">
    <property type="entry name" value="Glyoxalase_2"/>
    <property type="match status" value="1"/>
</dbReference>
<dbReference type="GO" id="GO:0046872">
    <property type="term" value="F:metal ion binding"/>
    <property type="evidence" value="ECO:0007669"/>
    <property type="project" value="UniProtKB-KW"/>
</dbReference>
<dbReference type="EC" id="3.1.2.6" evidence="7"/>
<accession>A0A437Q1B8</accession>
<dbReference type="InterPro" id="IPR032282">
    <property type="entry name" value="HAGH_C"/>
</dbReference>
<dbReference type="GO" id="GO:0004416">
    <property type="term" value="F:hydroxyacylglutathione hydrolase activity"/>
    <property type="evidence" value="ECO:0007669"/>
    <property type="project" value="UniProtKB-UniRule"/>
</dbReference>
<evidence type="ECO:0000256" key="5">
    <source>
        <dbReference type="ARBA" id="ARBA00022801"/>
    </source>
</evidence>
<dbReference type="InterPro" id="IPR035680">
    <property type="entry name" value="Clx_II_MBL"/>
</dbReference>
<evidence type="ECO:0000256" key="7">
    <source>
        <dbReference type="HAMAP-Rule" id="MF_01374"/>
    </source>
</evidence>
<dbReference type="InterPro" id="IPR001279">
    <property type="entry name" value="Metallo-B-lactamas"/>
</dbReference>
<evidence type="ECO:0000256" key="1">
    <source>
        <dbReference type="ARBA" id="ARBA00001623"/>
    </source>
</evidence>
<feature type="binding site" evidence="7">
    <location>
        <position position="132"/>
    </location>
    <ligand>
        <name>Zn(2+)</name>
        <dbReference type="ChEBI" id="CHEBI:29105"/>
        <label>2</label>
    </ligand>
</feature>
<comment type="caution">
    <text evidence="9">The sequence shown here is derived from an EMBL/GenBank/DDBJ whole genome shotgun (WGS) entry which is preliminary data.</text>
</comment>
<dbReference type="NCBIfam" id="TIGR03413">
    <property type="entry name" value="GSH_gloB"/>
    <property type="match status" value="1"/>
</dbReference>
<feature type="binding site" evidence="7">
    <location>
        <position position="60"/>
    </location>
    <ligand>
        <name>Zn(2+)</name>
        <dbReference type="ChEBI" id="CHEBI:29105"/>
        <label>2</label>
    </ligand>
</feature>
<feature type="binding site" evidence="7">
    <location>
        <position position="55"/>
    </location>
    <ligand>
        <name>Zn(2+)</name>
        <dbReference type="ChEBI" id="CHEBI:29105"/>
        <label>1</label>
    </ligand>
</feature>
<dbReference type="PANTHER" id="PTHR43705">
    <property type="entry name" value="HYDROXYACYLGLUTATHIONE HYDROLASE"/>
    <property type="match status" value="1"/>
</dbReference>
<dbReference type="PANTHER" id="PTHR43705:SF1">
    <property type="entry name" value="HYDROXYACYLGLUTATHIONE HYDROLASE GLOB"/>
    <property type="match status" value="1"/>
</dbReference>
<keyword evidence="5 7" id="KW-0378">Hydrolase</keyword>
<dbReference type="Pfam" id="PF16123">
    <property type="entry name" value="HAGH_C"/>
    <property type="match status" value="1"/>
</dbReference>
<dbReference type="GO" id="GO:0019243">
    <property type="term" value="P:methylglyoxal catabolic process to D-lactate via S-lactoyl-glutathione"/>
    <property type="evidence" value="ECO:0007669"/>
    <property type="project" value="UniProtKB-UniRule"/>
</dbReference>
<feature type="binding site" evidence="7">
    <location>
        <position position="111"/>
    </location>
    <ligand>
        <name>Zn(2+)</name>
        <dbReference type="ChEBI" id="CHEBI:29105"/>
        <label>1</label>
    </ligand>
</feature>
<dbReference type="SMART" id="SM00849">
    <property type="entry name" value="Lactamase_B"/>
    <property type="match status" value="1"/>
</dbReference>
<comment type="subunit">
    <text evidence="7">Monomer.</text>
</comment>
<protein>
    <recommendedName>
        <fullName evidence="7">Hydroxyacylglutathione hydrolase</fullName>
        <ecNumber evidence="7">3.1.2.6</ecNumber>
    </recommendedName>
    <alternativeName>
        <fullName evidence="7">Glyoxalase II</fullName>
        <shortName evidence="7">Glx II</shortName>
    </alternativeName>
</protein>
<dbReference type="InterPro" id="IPR036866">
    <property type="entry name" value="RibonucZ/Hydroxyglut_hydro"/>
</dbReference>
<evidence type="ECO:0000256" key="6">
    <source>
        <dbReference type="ARBA" id="ARBA00022833"/>
    </source>
</evidence>
<comment type="similarity">
    <text evidence="3 7">Belongs to the metallo-beta-lactamase superfamily. Glyoxalase II family.</text>
</comment>
<dbReference type="PIRSF" id="PIRSF005457">
    <property type="entry name" value="Glx"/>
    <property type="match status" value="1"/>
</dbReference>
<feature type="binding site" evidence="7">
    <location>
        <position position="132"/>
    </location>
    <ligand>
        <name>Zn(2+)</name>
        <dbReference type="ChEBI" id="CHEBI:29105"/>
        <label>1</label>
    </ligand>
</feature>
<dbReference type="CDD" id="cd07723">
    <property type="entry name" value="hydroxyacylglutathione_hydrolase_MBL-fold"/>
    <property type="match status" value="1"/>
</dbReference>
<organism evidence="9 10">
    <name type="scientific">Neptunomonas marina</name>
    <dbReference type="NCBI Taxonomy" id="1815562"/>
    <lineage>
        <taxon>Bacteria</taxon>
        <taxon>Pseudomonadati</taxon>
        <taxon>Pseudomonadota</taxon>
        <taxon>Gammaproteobacteria</taxon>
        <taxon>Oceanospirillales</taxon>
        <taxon>Oceanospirillaceae</taxon>
        <taxon>Neptunomonas</taxon>
    </lineage>
</organism>
<keyword evidence="6 7" id="KW-0862">Zinc</keyword>
<dbReference type="RefSeq" id="WP_127696181.1">
    <property type="nucleotide sequence ID" value="NZ_SACQ01000014.1"/>
</dbReference>
<dbReference type="InterPro" id="IPR050110">
    <property type="entry name" value="Glyoxalase_II_hydrolase"/>
</dbReference>
<gene>
    <name evidence="7 9" type="primary">gloB</name>
    <name evidence="9" type="ORF">EOE65_17600</name>
</gene>
<feature type="binding site" evidence="7">
    <location>
        <position position="57"/>
    </location>
    <ligand>
        <name>Zn(2+)</name>
        <dbReference type="ChEBI" id="CHEBI:29105"/>
        <label>1</label>
    </ligand>
</feature>